<dbReference type="Pfam" id="PF09335">
    <property type="entry name" value="VTT_dom"/>
    <property type="match status" value="1"/>
</dbReference>
<reference evidence="10 11" key="1">
    <citation type="submission" date="2018-10" db="EMBL/GenBank/DDBJ databases">
        <title>Sequencing the genomes of 1000 actinobacteria strains.</title>
        <authorList>
            <person name="Klenk H.-P."/>
        </authorList>
    </citation>
    <scope>NUCLEOTIDE SEQUENCE [LARGE SCALE GENOMIC DNA]</scope>
    <source>
        <strain evidence="10 11">DSM 45175</strain>
    </source>
</reference>
<gene>
    <name evidence="10" type="ORF">BDK92_1358</name>
</gene>
<feature type="transmembrane region" description="Helical" evidence="7">
    <location>
        <begin position="17"/>
        <end position="35"/>
    </location>
</feature>
<evidence type="ECO:0000259" key="9">
    <source>
        <dbReference type="Pfam" id="PF09335"/>
    </source>
</evidence>
<feature type="transmembrane region" description="Helical" evidence="7">
    <location>
        <begin position="140"/>
        <end position="162"/>
    </location>
</feature>
<proteinExistence type="inferred from homology"/>
<feature type="domain" description="VTT" evidence="9">
    <location>
        <begin position="35"/>
        <end position="160"/>
    </location>
</feature>
<feature type="region of interest" description="Disordered" evidence="8">
    <location>
        <begin position="198"/>
        <end position="225"/>
    </location>
</feature>
<evidence type="ECO:0000256" key="3">
    <source>
        <dbReference type="ARBA" id="ARBA00022475"/>
    </source>
</evidence>
<keyword evidence="4 7" id="KW-0812">Transmembrane</keyword>
<keyword evidence="5 7" id="KW-1133">Transmembrane helix</keyword>
<feature type="transmembrane region" description="Helical" evidence="7">
    <location>
        <begin position="55"/>
        <end position="77"/>
    </location>
</feature>
<comment type="caution">
    <text evidence="10">The sequence shown here is derived from an EMBL/GenBank/DDBJ whole genome shotgun (WGS) entry which is preliminary data.</text>
</comment>
<name>A0A495JDU9_9ACTN</name>
<keyword evidence="3 7" id="KW-1003">Cell membrane</keyword>
<feature type="compositionally biased region" description="Gly residues" evidence="8">
    <location>
        <begin position="216"/>
        <end position="225"/>
    </location>
</feature>
<sequence>MMDAVLELLTRTMTSPWVYLAIFAIAVVDGFFPVVPSETAVITAGVFAATGGPDLLLVMAVAATGAFVGDHVSYLIGRTGGSRVTGRLRPGGRRYAAYTWARAALLDRGGLALIVARYVPGGRTAITVTMGTVGYPRRRFHLFDAVAACSWALYSALVGYLGGVAFEHDPIRGLLLGLGIAFTVTVAVEAVRYLRRRSGPRPAPGATAAVHAGAAAGRGPGPAPD</sequence>
<keyword evidence="11" id="KW-1185">Reference proteome</keyword>
<evidence type="ECO:0000313" key="11">
    <source>
        <dbReference type="Proteomes" id="UP000277671"/>
    </source>
</evidence>
<dbReference type="InterPro" id="IPR032818">
    <property type="entry name" value="DedA-like"/>
</dbReference>
<dbReference type="Proteomes" id="UP000277671">
    <property type="component" value="Unassembled WGS sequence"/>
</dbReference>
<protein>
    <submittedName>
        <fullName evidence="10">Membrane protein DedA with SNARE-associated domain</fullName>
    </submittedName>
</protein>
<evidence type="ECO:0000256" key="5">
    <source>
        <dbReference type="ARBA" id="ARBA00022989"/>
    </source>
</evidence>
<evidence type="ECO:0000256" key="6">
    <source>
        <dbReference type="ARBA" id="ARBA00023136"/>
    </source>
</evidence>
<evidence type="ECO:0000256" key="1">
    <source>
        <dbReference type="ARBA" id="ARBA00004651"/>
    </source>
</evidence>
<keyword evidence="6 7" id="KW-0472">Membrane</keyword>
<dbReference type="InterPro" id="IPR032816">
    <property type="entry name" value="VTT_dom"/>
</dbReference>
<organism evidence="10 11">
    <name type="scientific">Micromonospora pisi</name>
    <dbReference type="NCBI Taxonomy" id="589240"/>
    <lineage>
        <taxon>Bacteria</taxon>
        <taxon>Bacillati</taxon>
        <taxon>Actinomycetota</taxon>
        <taxon>Actinomycetes</taxon>
        <taxon>Micromonosporales</taxon>
        <taxon>Micromonosporaceae</taxon>
        <taxon>Micromonospora</taxon>
    </lineage>
</organism>
<dbReference type="AlphaFoldDB" id="A0A495JDU9"/>
<comment type="similarity">
    <text evidence="2 7">Belongs to the DedA family.</text>
</comment>
<evidence type="ECO:0000313" key="10">
    <source>
        <dbReference type="EMBL" id="RKR87085.1"/>
    </source>
</evidence>
<evidence type="ECO:0000256" key="8">
    <source>
        <dbReference type="SAM" id="MobiDB-lite"/>
    </source>
</evidence>
<feature type="compositionally biased region" description="Low complexity" evidence="8">
    <location>
        <begin position="204"/>
        <end position="215"/>
    </location>
</feature>
<evidence type="ECO:0000256" key="2">
    <source>
        <dbReference type="ARBA" id="ARBA00010792"/>
    </source>
</evidence>
<comment type="subcellular location">
    <subcellularLocation>
        <location evidence="1 7">Cell membrane</location>
        <topology evidence="1 7">Multi-pass membrane protein</topology>
    </subcellularLocation>
</comment>
<evidence type="ECO:0000256" key="7">
    <source>
        <dbReference type="RuleBase" id="RU367016"/>
    </source>
</evidence>
<evidence type="ECO:0000256" key="4">
    <source>
        <dbReference type="ARBA" id="ARBA00022692"/>
    </source>
</evidence>
<dbReference type="PANTHER" id="PTHR30353:SF0">
    <property type="entry name" value="TRANSMEMBRANE PROTEIN"/>
    <property type="match status" value="1"/>
</dbReference>
<dbReference type="EMBL" id="RBKT01000001">
    <property type="protein sequence ID" value="RKR87085.1"/>
    <property type="molecule type" value="Genomic_DNA"/>
</dbReference>
<dbReference type="GO" id="GO:0005886">
    <property type="term" value="C:plasma membrane"/>
    <property type="evidence" value="ECO:0007669"/>
    <property type="project" value="UniProtKB-SubCell"/>
</dbReference>
<feature type="transmembrane region" description="Helical" evidence="7">
    <location>
        <begin position="174"/>
        <end position="194"/>
    </location>
</feature>
<dbReference type="PANTHER" id="PTHR30353">
    <property type="entry name" value="INNER MEMBRANE PROTEIN DEDA-RELATED"/>
    <property type="match status" value="1"/>
</dbReference>
<accession>A0A495JDU9</accession>